<evidence type="ECO:0000256" key="2">
    <source>
        <dbReference type="ARBA" id="ARBA00005642"/>
    </source>
</evidence>
<dbReference type="Proteomes" id="UP000177478">
    <property type="component" value="Unassembled WGS sequence"/>
</dbReference>
<dbReference type="GO" id="GO:0031119">
    <property type="term" value="P:tRNA pseudouridine synthesis"/>
    <property type="evidence" value="ECO:0007669"/>
    <property type="project" value="UniProtKB-UniRule"/>
</dbReference>
<evidence type="ECO:0000256" key="3">
    <source>
        <dbReference type="ARBA" id="ARBA00022694"/>
    </source>
</evidence>
<keyword evidence="4 5" id="KW-0413">Isomerase</keyword>
<proteinExistence type="inferred from homology"/>
<dbReference type="STRING" id="1802689.A3F25_02145"/>
<dbReference type="EC" id="5.4.99.25" evidence="5"/>
<comment type="caution">
    <text evidence="7">The sequence shown here is derived from an EMBL/GenBank/DDBJ whole genome shotgun (WGS) entry which is preliminary data.</text>
</comment>
<gene>
    <name evidence="5" type="primary">truB</name>
    <name evidence="7" type="ORF">A3F25_02145</name>
</gene>
<dbReference type="NCBIfam" id="TIGR00431">
    <property type="entry name" value="TruB"/>
    <property type="match status" value="1"/>
</dbReference>
<dbReference type="CDD" id="cd02573">
    <property type="entry name" value="PseudoU_synth_EcTruB"/>
    <property type="match status" value="1"/>
</dbReference>
<evidence type="ECO:0000313" key="7">
    <source>
        <dbReference type="EMBL" id="OGN20440.1"/>
    </source>
</evidence>
<dbReference type="Pfam" id="PF01509">
    <property type="entry name" value="TruB_N"/>
    <property type="match status" value="1"/>
</dbReference>
<dbReference type="HAMAP" id="MF_01080">
    <property type="entry name" value="TruB_bact"/>
    <property type="match status" value="1"/>
</dbReference>
<dbReference type="InterPro" id="IPR020103">
    <property type="entry name" value="PsdUridine_synth_cat_dom_sf"/>
</dbReference>
<dbReference type="EMBL" id="MGKD01000004">
    <property type="protein sequence ID" value="OGN20440.1"/>
    <property type="molecule type" value="Genomic_DNA"/>
</dbReference>
<comment type="similarity">
    <text evidence="2 5">Belongs to the pseudouridine synthase TruB family. Type 1 subfamily.</text>
</comment>
<dbReference type="InterPro" id="IPR014780">
    <property type="entry name" value="tRNA_psdUridine_synth_TruB"/>
</dbReference>
<reference evidence="7 8" key="1">
    <citation type="journal article" date="2016" name="Nat. Commun.">
        <title>Thousands of microbial genomes shed light on interconnected biogeochemical processes in an aquifer system.</title>
        <authorList>
            <person name="Anantharaman K."/>
            <person name="Brown C.T."/>
            <person name="Hug L.A."/>
            <person name="Sharon I."/>
            <person name="Castelle C.J."/>
            <person name="Probst A.J."/>
            <person name="Thomas B.C."/>
            <person name="Singh A."/>
            <person name="Wilkins M.J."/>
            <person name="Karaoz U."/>
            <person name="Brodie E.L."/>
            <person name="Williams K.H."/>
            <person name="Hubbard S.S."/>
            <person name="Banfield J.F."/>
        </authorList>
    </citation>
    <scope>NUCLEOTIDE SEQUENCE [LARGE SCALE GENOMIC DNA]</scope>
</reference>
<dbReference type="Gene3D" id="3.30.2350.10">
    <property type="entry name" value="Pseudouridine synthase"/>
    <property type="match status" value="1"/>
</dbReference>
<evidence type="ECO:0000256" key="4">
    <source>
        <dbReference type="ARBA" id="ARBA00023235"/>
    </source>
</evidence>
<dbReference type="SUPFAM" id="SSF55120">
    <property type="entry name" value="Pseudouridine synthase"/>
    <property type="match status" value="1"/>
</dbReference>
<dbReference type="GO" id="GO:0003723">
    <property type="term" value="F:RNA binding"/>
    <property type="evidence" value="ECO:0007669"/>
    <property type="project" value="InterPro"/>
</dbReference>
<evidence type="ECO:0000259" key="6">
    <source>
        <dbReference type="Pfam" id="PF01509"/>
    </source>
</evidence>
<evidence type="ECO:0000313" key="8">
    <source>
        <dbReference type="Proteomes" id="UP000177478"/>
    </source>
</evidence>
<organism evidence="7 8">
    <name type="scientific">Candidatus Yanofskybacteria bacterium RIFCSPHIGHO2_12_FULL_45_19b</name>
    <dbReference type="NCBI Taxonomy" id="1802689"/>
    <lineage>
        <taxon>Bacteria</taxon>
        <taxon>Candidatus Yanofskyibacteriota</taxon>
    </lineage>
</organism>
<dbReference type="InterPro" id="IPR002501">
    <property type="entry name" value="PsdUridine_synth_N"/>
</dbReference>
<evidence type="ECO:0000256" key="1">
    <source>
        <dbReference type="ARBA" id="ARBA00000385"/>
    </source>
</evidence>
<dbReference type="GO" id="GO:0160148">
    <property type="term" value="F:tRNA pseudouridine(55) synthase activity"/>
    <property type="evidence" value="ECO:0007669"/>
    <property type="project" value="UniProtKB-EC"/>
</dbReference>
<comment type="function">
    <text evidence="5">Responsible for synthesis of pseudouridine from uracil-55 in the psi GC loop of transfer RNAs.</text>
</comment>
<protein>
    <recommendedName>
        <fullName evidence="5">tRNA pseudouridine synthase B</fullName>
        <ecNumber evidence="5">5.4.99.25</ecNumber>
    </recommendedName>
    <alternativeName>
        <fullName evidence="5">tRNA pseudouridine(55) synthase</fullName>
        <shortName evidence="5">Psi55 synthase</shortName>
    </alternativeName>
    <alternativeName>
        <fullName evidence="5">tRNA pseudouridylate synthase</fullName>
    </alternativeName>
    <alternativeName>
        <fullName evidence="5">tRNA-uridine isomerase</fullName>
    </alternativeName>
</protein>
<dbReference type="PANTHER" id="PTHR13767">
    <property type="entry name" value="TRNA-PSEUDOURIDINE SYNTHASE"/>
    <property type="match status" value="1"/>
</dbReference>
<dbReference type="GO" id="GO:1990481">
    <property type="term" value="P:mRNA pseudouridine synthesis"/>
    <property type="evidence" value="ECO:0007669"/>
    <property type="project" value="TreeGrafter"/>
</dbReference>
<dbReference type="PANTHER" id="PTHR13767:SF2">
    <property type="entry name" value="PSEUDOURIDYLATE SYNTHASE TRUB1"/>
    <property type="match status" value="1"/>
</dbReference>
<comment type="catalytic activity">
    <reaction evidence="1 5">
        <text>uridine(55) in tRNA = pseudouridine(55) in tRNA</text>
        <dbReference type="Rhea" id="RHEA:42532"/>
        <dbReference type="Rhea" id="RHEA-COMP:10101"/>
        <dbReference type="Rhea" id="RHEA-COMP:10102"/>
        <dbReference type="ChEBI" id="CHEBI:65314"/>
        <dbReference type="ChEBI" id="CHEBI:65315"/>
        <dbReference type="EC" id="5.4.99.25"/>
    </reaction>
</comment>
<sequence>MKLAHGIYNIYKPPGPTSHDMVDLVRKLSGEKRVGHAGTLDPFAEGVLIIAVGREYTKQLGQFLKKDKTYIATLRLGASSDTGDITGKLTPRGSTSGERPTREEVVAVLKKFVGEIAQTPPAYSAIQVAGQRAYALARQGLTPKLAPRKITIYSLKLLSYRWPNLKIETKVSSGTYIRVLAEDIGETLKTKAYLTKLIRTSVSDFKVNSSLKL</sequence>
<dbReference type="AlphaFoldDB" id="A0A1F8G5V6"/>
<name>A0A1F8G5V6_9BACT</name>
<evidence type="ECO:0000256" key="5">
    <source>
        <dbReference type="HAMAP-Rule" id="MF_01080"/>
    </source>
</evidence>
<keyword evidence="3 5" id="KW-0819">tRNA processing</keyword>
<feature type="active site" description="Nucleophile" evidence="5">
    <location>
        <position position="41"/>
    </location>
</feature>
<feature type="domain" description="Pseudouridine synthase II N-terminal" evidence="6">
    <location>
        <begin position="26"/>
        <end position="177"/>
    </location>
</feature>
<accession>A0A1F8G5V6</accession>